<evidence type="ECO:0000256" key="5">
    <source>
        <dbReference type="ARBA" id="ARBA00022737"/>
    </source>
</evidence>
<comment type="similarity">
    <text evidence="2">Belongs to the kinesin light chain family.</text>
</comment>
<keyword evidence="9" id="KW-0206">Cytoskeleton</keyword>
<evidence type="ECO:0000313" key="10">
    <source>
        <dbReference type="EMBL" id="MBE9068515.1"/>
    </source>
</evidence>
<protein>
    <submittedName>
        <fullName evidence="10">Tetratricopeptide repeat protein</fullName>
    </submittedName>
</protein>
<comment type="subcellular location">
    <subcellularLocation>
        <location evidence="1">Cytoplasm</location>
        <location evidence="1">Cytoskeleton</location>
    </subcellularLocation>
</comment>
<dbReference type="SUPFAM" id="SSF48452">
    <property type="entry name" value="TPR-like"/>
    <property type="match status" value="1"/>
</dbReference>
<evidence type="ECO:0000256" key="4">
    <source>
        <dbReference type="ARBA" id="ARBA00022701"/>
    </source>
</evidence>
<dbReference type="GO" id="GO:0005737">
    <property type="term" value="C:cytoplasm"/>
    <property type="evidence" value="ECO:0007669"/>
    <property type="project" value="TreeGrafter"/>
</dbReference>
<evidence type="ECO:0000256" key="7">
    <source>
        <dbReference type="ARBA" id="ARBA00023054"/>
    </source>
</evidence>
<keyword evidence="6" id="KW-0802">TPR repeat</keyword>
<evidence type="ECO:0000256" key="3">
    <source>
        <dbReference type="ARBA" id="ARBA00022490"/>
    </source>
</evidence>
<dbReference type="PANTHER" id="PTHR45783:SF3">
    <property type="entry name" value="KINESIN LIGHT CHAIN"/>
    <property type="match status" value="1"/>
</dbReference>
<evidence type="ECO:0000256" key="2">
    <source>
        <dbReference type="ARBA" id="ARBA00009622"/>
    </source>
</evidence>
<dbReference type="EMBL" id="JADEXP010000176">
    <property type="protein sequence ID" value="MBE9068515.1"/>
    <property type="molecule type" value="Genomic_DNA"/>
</dbReference>
<gene>
    <name evidence="10" type="ORF">IQ260_17850</name>
</gene>
<dbReference type="SMART" id="SM00028">
    <property type="entry name" value="TPR"/>
    <property type="match status" value="2"/>
</dbReference>
<dbReference type="GO" id="GO:0005874">
    <property type="term" value="C:microtubule"/>
    <property type="evidence" value="ECO:0007669"/>
    <property type="project" value="UniProtKB-KW"/>
</dbReference>
<dbReference type="Proteomes" id="UP000615026">
    <property type="component" value="Unassembled WGS sequence"/>
</dbReference>
<dbReference type="Pfam" id="PF13424">
    <property type="entry name" value="TPR_12"/>
    <property type="match status" value="1"/>
</dbReference>
<keyword evidence="4" id="KW-0493">Microtubule</keyword>
<keyword evidence="8" id="KW-0505">Motor protein</keyword>
<name>A0A928ZW24_LEPEC</name>
<dbReference type="InterPro" id="IPR011990">
    <property type="entry name" value="TPR-like_helical_dom_sf"/>
</dbReference>
<dbReference type="Pfam" id="PF13374">
    <property type="entry name" value="TPR_10"/>
    <property type="match status" value="1"/>
</dbReference>
<evidence type="ECO:0000256" key="1">
    <source>
        <dbReference type="ARBA" id="ARBA00004245"/>
    </source>
</evidence>
<evidence type="ECO:0000256" key="8">
    <source>
        <dbReference type="ARBA" id="ARBA00023175"/>
    </source>
</evidence>
<evidence type="ECO:0000256" key="9">
    <source>
        <dbReference type="ARBA" id="ARBA00023212"/>
    </source>
</evidence>
<keyword evidence="3" id="KW-0963">Cytoplasm</keyword>
<keyword evidence="11" id="KW-1185">Reference proteome</keyword>
<dbReference type="InterPro" id="IPR019734">
    <property type="entry name" value="TPR_rpt"/>
</dbReference>
<keyword evidence="5" id="KW-0677">Repeat</keyword>
<evidence type="ECO:0000256" key="6">
    <source>
        <dbReference type="ARBA" id="ARBA00022803"/>
    </source>
</evidence>
<dbReference type="RefSeq" id="WP_193994461.1">
    <property type="nucleotide sequence ID" value="NZ_JADEXP010000176.1"/>
</dbReference>
<sequence length="147" mass="16082">TIYQRALAIYEAQLGSDHPDTAQSLNDLAELYSVIEQYEKAKLLYVRALEIIEAILGIDHPNRALTSCNLAAIFSQQGDYARAENLYTTSIEVILKALGQEHPSTKSAIGQFLHSIGCAVDAGQEKELSSHPLTRELLAQVKAKQSG</sequence>
<dbReference type="InterPro" id="IPR002151">
    <property type="entry name" value="Kinesin_light"/>
</dbReference>
<dbReference type="GO" id="GO:0005871">
    <property type="term" value="C:kinesin complex"/>
    <property type="evidence" value="ECO:0007669"/>
    <property type="project" value="InterPro"/>
</dbReference>
<proteinExistence type="inferred from homology"/>
<keyword evidence="7" id="KW-0175">Coiled coil</keyword>
<dbReference type="GO" id="GO:0019894">
    <property type="term" value="F:kinesin binding"/>
    <property type="evidence" value="ECO:0007669"/>
    <property type="project" value="TreeGrafter"/>
</dbReference>
<dbReference type="PANTHER" id="PTHR45783">
    <property type="entry name" value="KINESIN LIGHT CHAIN"/>
    <property type="match status" value="1"/>
</dbReference>
<comment type="caution">
    <text evidence="10">The sequence shown here is derived from an EMBL/GenBank/DDBJ whole genome shotgun (WGS) entry which is preliminary data.</text>
</comment>
<dbReference type="GO" id="GO:0007018">
    <property type="term" value="P:microtubule-based movement"/>
    <property type="evidence" value="ECO:0007669"/>
    <property type="project" value="TreeGrafter"/>
</dbReference>
<reference evidence="10" key="1">
    <citation type="submission" date="2020-10" db="EMBL/GenBank/DDBJ databases">
        <authorList>
            <person name="Castelo-Branco R."/>
            <person name="Eusebio N."/>
            <person name="Adriana R."/>
            <person name="Vieira A."/>
            <person name="Brugerolle De Fraissinette N."/>
            <person name="Rezende De Castro R."/>
            <person name="Schneider M.P."/>
            <person name="Vasconcelos V."/>
            <person name="Leao P.N."/>
        </authorList>
    </citation>
    <scope>NUCLEOTIDE SEQUENCE</scope>
    <source>
        <strain evidence="10">LEGE 11479</strain>
    </source>
</reference>
<dbReference type="Gene3D" id="1.25.40.10">
    <property type="entry name" value="Tetratricopeptide repeat domain"/>
    <property type="match status" value="1"/>
</dbReference>
<dbReference type="AlphaFoldDB" id="A0A928ZW24"/>
<accession>A0A928ZW24</accession>
<organism evidence="10 11">
    <name type="scientific">Leptolyngbya cf. ectocarpi LEGE 11479</name>
    <dbReference type="NCBI Taxonomy" id="1828722"/>
    <lineage>
        <taxon>Bacteria</taxon>
        <taxon>Bacillati</taxon>
        <taxon>Cyanobacteriota</taxon>
        <taxon>Cyanophyceae</taxon>
        <taxon>Leptolyngbyales</taxon>
        <taxon>Leptolyngbyaceae</taxon>
        <taxon>Leptolyngbya group</taxon>
        <taxon>Leptolyngbya</taxon>
    </lineage>
</organism>
<evidence type="ECO:0000313" key="11">
    <source>
        <dbReference type="Proteomes" id="UP000615026"/>
    </source>
</evidence>
<feature type="non-terminal residue" evidence="10">
    <location>
        <position position="1"/>
    </location>
</feature>